<dbReference type="EMBL" id="BK015388">
    <property type="protein sequence ID" value="DAE04462.1"/>
    <property type="molecule type" value="Genomic_DNA"/>
</dbReference>
<dbReference type="PANTHER" id="PTHR43236:SF1">
    <property type="entry name" value="BLL7220 PROTEIN"/>
    <property type="match status" value="1"/>
</dbReference>
<evidence type="ECO:0000259" key="1">
    <source>
        <dbReference type="Pfam" id="PF06114"/>
    </source>
</evidence>
<reference evidence="2" key="1">
    <citation type="journal article" date="2021" name="Proc. Natl. Acad. Sci. U.S.A.">
        <title>A Catalog of Tens of Thousands of Viruses from Human Metagenomes Reveals Hidden Associations with Chronic Diseases.</title>
        <authorList>
            <person name="Tisza M.J."/>
            <person name="Buck C.B."/>
        </authorList>
    </citation>
    <scope>NUCLEOTIDE SEQUENCE</scope>
    <source>
        <strain evidence="2">CtKeG8</strain>
    </source>
</reference>
<dbReference type="InterPro" id="IPR010359">
    <property type="entry name" value="IrrE_HExxH"/>
</dbReference>
<name>A0A8S5PBL4_9CAUD</name>
<sequence length="350" mass="40563">MIKKKAQLPPIVVAYKEFKKLGIHKFPINIFDVYKHYHIPLVSYSEASENGDFLETINGLREKQVDAFCYKSDKSYIVFYDNMAYSNRIPFTLAHELGHILLRHHYCSDNGIITRYATLTRKDWREKSADAFAGAFIRPAMLIKILNIKEIHDTTSIFGVSVQCAEVGNNIAKSFTPLSRFTKVVSYFNNQFHDFIHGRYCMKCHHTFAIEKSKYCPVCGSDKLIWNNRNLPIFSFLENPLEGELPLDMKYHSYPEQENGKTQKCFRCDNEEIGDDDYCIICGLETQNKCSNYSCSETLSLNARYCPYCGEESIYYRLKLLPSWEDEYKEIQSELDPAQQFAAGSEDIPF</sequence>
<organism evidence="2">
    <name type="scientific">Siphoviridae sp. ctKeG8</name>
    <dbReference type="NCBI Taxonomy" id="2825443"/>
    <lineage>
        <taxon>Viruses</taxon>
        <taxon>Duplodnaviria</taxon>
        <taxon>Heunggongvirae</taxon>
        <taxon>Uroviricota</taxon>
        <taxon>Caudoviricetes</taxon>
    </lineage>
</organism>
<proteinExistence type="predicted"/>
<accession>A0A8S5PBL4</accession>
<protein>
    <submittedName>
        <fullName evidence="2">IrrE protein</fullName>
    </submittedName>
</protein>
<dbReference type="InterPro" id="IPR052345">
    <property type="entry name" value="Rad_response_metalloprotease"/>
</dbReference>
<evidence type="ECO:0000313" key="2">
    <source>
        <dbReference type="EMBL" id="DAE04462.1"/>
    </source>
</evidence>
<dbReference type="Pfam" id="PF06114">
    <property type="entry name" value="Peptidase_M78"/>
    <property type="match status" value="1"/>
</dbReference>
<feature type="domain" description="IrrE N-terminal-like" evidence="1">
    <location>
        <begin position="61"/>
        <end position="163"/>
    </location>
</feature>
<dbReference type="Gene3D" id="1.10.10.2910">
    <property type="match status" value="1"/>
</dbReference>
<dbReference type="PANTHER" id="PTHR43236">
    <property type="entry name" value="ANTITOXIN HIGA1"/>
    <property type="match status" value="1"/>
</dbReference>